<reference evidence="14 15" key="1">
    <citation type="submission" date="2020-05" db="EMBL/GenBank/DDBJ databases">
        <title>Distinct polysaccharide utilization as determinants for interspecies competition between intestinal Prevotella spp.</title>
        <authorList>
            <person name="Galvez E.J.C."/>
            <person name="Iljazovic A."/>
            <person name="Strowig T."/>
        </authorList>
    </citation>
    <scope>NUCLEOTIDE SEQUENCE [LARGE SCALE GENOMIC DNA]</scope>
    <source>
        <strain evidence="14 15">PROD</strain>
    </source>
</reference>
<evidence type="ECO:0000256" key="1">
    <source>
        <dbReference type="ARBA" id="ARBA00001946"/>
    </source>
</evidence>
<dbReference type="Gene3D" id="1.10.20.140">
    <property type="match status" value="1"/>
</dbReference>
<dbReference type="InterPro" id="IPR039657">
    <property type="entry name" value="Dimethylallyltransferase"/>
</dbReference>
<dbReference type="Gene3D" id="3.40.50.300">
    <property type="entry name" value="P-loop containing nucleotide triphosphate hydrolases"/>
    <property type="match status" value="1"/>
</dbReference>
<comment type="catalytic activity">
    <reaction evidence="9 10 11">
        <text>adenosine(37) in tRNA + dimethylallyl diphosphate = N(6)-dimethylallyladenosine(37) in tRNA + diphosphate</text>
        <dbReference type="Rhea" id="RHEA:26482"/>
        <dbReference type="Rhea" id="RHEA-COMP:10162"/>
        <dbReference type="Rhea" id="RHEA-COMP:10375"/>
        <dbReference type="ChEBI" id="CHEBI:33019"/>
        <dbReference type="ChEBI" id="CHEBI:57623"/>
        <dbReference type="ChEBI" id="CHEBI:74411"/>
        <dbReference type="ChEBI" id="CHEBI:74415"/>
        <dbReference type="EC" id="2.5.1.75"/>
    </reaction>
</comment>
<evidence type="ECO:0000256" key="11">
    <source>
        <dbReference type="RuleBase" id="RU003783"/>
    </source>
</evidence>
<evidence type="ECO:0000313" key="14">
    <source>
        <dbReference type="EMBL" id="NPE14342.1"/>
    </source>
</evidence>
<comment type="subunit">
    <text evidence="10">Monomer.</text>
</comment>
<keyword evidence="6 10" id="KW-0547">Nucleotide-binding</keyword>
<sequence>MMKRTLVVVTGPTAVGKTELCMDIARQYGIPIINADSRQIYRGLRIGTAAPTTEQQTEVKHYFVGSLDLSEYYNASMFEQDVTCLLPQLFAESRHGMALMSGGSMMYIDSVCNGIDDIPTINDETRQMLKERLESDGFERLCEELRLMDPEYYAIVDKKNPRRVIHGLEICYQTGLTYTHFRKREKKARPFDNIMKIALNRPREELYERINNRVDRMIEEGLVEEALALYPQKELNSLNTVGYKEIFEYIEGKYMLDEAIERIKSDTRRYARKQLTWFKRDKDIAWFCPDDRTEIMDYISQNL</sequence>
<gene>
    <name evidence="10 14" type="primary">miaA</name>
    <name evidence="14" type="ORF">HPS55_08395</name>
</gene>
<comment type="caution">
    <text evidence="10">Lacks conserved residue(s) required for the propagation of feature annotation.</text>
</comment>
<dbReference type="Proteomes" id="UP001193734">
    <property type="component" value="Unassembled WGS sequence"/>
</dbReference>
<feature type="region of interest" description="Interaction with substrate tRNA" evidence="10">
    <location>
        <begin position="36"/>
        <end position="39"/>
    </location>
</feature>
<keyword evidence="15" id="KW-1185">Reference proteome</keyword>
<dbReference type="InterPro" id="IPR018022">
    <property type="entry name" value="IPT"/>
</dbReference>
<keyword evidence="4 10" id="KW-0808">Transferase</keyword>
<keyword evidence="5 10" id="KW-0819">tRNA processing</keyword>
<comment type="caution">
    <text evidence="14">The sequence shown here is derived from an EMBL/GenBank/DDBJ whole genome shotgun (WGS) entry which is preliminary data.</text>
</comment>
<evidence type="ECO:0000256" key="9">
    <source>
        <dbReference type="ARBA" id="ARBA00049563"/>
    </source>
</evidence>
<comment type="function">
    <text evidence="2 10 12">Catalyzes the transfer of a dimethylallyl group onto the adenine at position 37 in tRNAs that read codons beginning with uridine, leading to the formation of N6-(dimethylallyl)adenosine (i(6)A).</text>
</comment>
<evidence type="ECO:0000256" key="2">
    <source>
        <dbReference type="ARBA" id="ARBA00003213"/>
    </source>
</evidence>
<protein>
    <recommendedName>
        <fullName evidence="10">tRNA dimethylallyltransferase</fullName>
        <ecNumber evidence="10">2.5.1.75</ecNumber>
    </recommendedName>
    <alternativeName>
        <fullName evidence="10">Dimethylallyl diphosphate:tRNA dimethylallyltransferase</fullName>
        <shortName evidence="10">DMAPP:tRNA dimethylallyltransferase</shortName>
        <shortName evidence="10">DMATase</shortName>
    </alternativeName>
    <alternativeName>
        <fullName evidence="10">Isopentenyl-diphosphate:tRNA isopentenyltransferase</fullName>
        <shortName evidence="10">IPP transferase</shortName>
        <shortName evidence="10">IPPT</shortName>
        <shortName evidence="10">IPTase</shortName>
    </alternativeName>
</protein>
<evidence type="ECO:0000256" key="12">
    <source>
        <dbReference type="RuleBase" id="RU003784"/>
    </source>
</evidence>
<dbReference type="PANTHER" id="PTHR11088">
    <property type="entry name" value="TRNA DIMETHYLALLYLTRANSFERASE"/>
    <property type="match status" value="1"/>
</dbReference>
<keyword evidence="8 10" id="KW-0460">Magnesium</keyword>
<dbReference type="SUPFAM" id="SSF52540">
    <property type="entry name" value="P-loop containing nucleoside triphosphate hydrolases"/>
    <property type="match status" value="2"/>
</dbReference>
<evidence type="ECO:0000256" key="13">
    <source>
        <dbReference type="RuleBase" id="RU003785"/>
    </source>
</evidence>
<feature type="site" description="Interaction with substrate tRNA" evidence="10">
    <location>
        <position position="126"/>
    </location>
</feature>
<feature type="binding site" evidence="10">
    <location>
        <begin position="11"/>
        <end position="18"/>
    </location>
    <ligand>
        <name>ATP</name>
        <dbReference type="ChEBI" id="CHEBI:30616"/>
    </ligand>
</feature>
<dbReference type="PANTHER" id="PTHR11088:SF60">
    <property type="entry name" value="TRNA DIMETHYLALLYLTRANSFERASE"/>
    <property type="match status" value="1"/>
</dbReference>
<evidence type="ECO:0000256" key="4">
    <source>
        <dbReference type="ARBA" id="ARBA00022679"/>
    </source>
</evidence>
<evidence type="ECO:0000256" key="7">
    <source>
        <dbReference type="ARBA" id="ARBA00022840"/>
    </source>
</evidence>
<evidence type="ECO:0000256" key="3">
    <source>
        <dbReference type="ARBA" id="ARBA00005842"/>
    </source>
</evidence>
<comment type="cofactor">
    <cofactor evidence="1 10">
        <name>Mg(2+)</name>
        <dbReference type="ChEBI" id="CHEBI:18420"/>
    </cofactor>
</comment>
<evidence type="ECO:0000256" key="10">
    <source>
        <dbReference type="HAMAP-Rule" id="MF_00185"/>
    </source>
</evidence>
<dbReference type="HAMAP" id="MF_00185">
    <property type="entry name" value="IPP_trans"/>
    <property type="match status" value="1"/>
</dbReference>
<comment type="similarity">
    <text evidence="3 10 13">Belongs to the IPP transferase family.</text>
</comment>
<dbReference type="NCBIfam" id="TIGR00174">
    <property type="entry name" value="miaA"/>
    <property type="match status" value="1"/>
</dbReference>
<organism evidence="14 15">
    <name type="scientific">Xylanibacter rodentium</name>
    <dbReference type="NCBI Taxonomy" id="2736289"/>
    <lineage>
        <taxon>Bacteria</taxon>
        <taxon>Pseudomonadati</taxon>
        <taxon>Bacteroidota</taxon>
        <taxon>Bacteroidia</taxon>
        <taxon>Bacteroidales</taxon>
        <taxon>Prevotellaceae</taxon>
        <taxon>Xylanibacter</taxon>
    </lineage>
</organism>
<dbReference type="EC" id="2.5.1.75" evidence="10"/>
<name>A0ABX2AY60_9BACT</name>
<dbReference type="Pfam" id="PF01715">
    <property type="entry name" value="IPPT"/>
    <property type="match status" value="1"/>
</dbReference>
<evidence type="ECO:0000256" key="6">
    <source>
        <dbReference type="ARBA" id="ARBA00022741"/>
    </source>
</evidence>
<keyword evidence="7 10" id="KW-0067">ATP-binding</keyword>
<evidence type="ECO:0000256" key="8">
    <source>
        <dbReference type="ARBA" id="ARBA00022842"/>
    </source>
</evidence>
<evidence type="ECO:0000313" key="15">
    <source>
        <dbReference type="Proteomes" id="UP001193734"/>
    </source>
</evidence>
<evidence type="ECO:0000256" key="5">
    <source>
        <dbReference type="ARBA" id="ARBA00022694"/>
    </source>
</evidence>
<accession>A0ABX2AY60</accession>
<feature type="site" description="Interaction with substrate tRNA" evidence="10">
    <location>
        <position position="104"/>
    </location>
</feature>
<feature type="binding site" evidence="10">
    <location>
        <begin position="13"/>
        <end position="18"/>
    </location>
    <ligand>
        <name>substrate</name>
    </ligand>
</feature>
<dbReference type="EMBL" id="JABKKE010000012">
    <property type="protein sequence ID" value="NPE14342.1"/>
    <property type="molecule type" value="Genomic_DNA"/>
</dbReference>
<proteinExistence type="inferred from homology"/>
<dbReference type="InterPro" id="IPR027417">
    <property type="entry name" value="P-loop_NTPase"/>
</dbReference>
<dbReference type="GO" id="GO:0052381">
    <property type="term" value="F:tRNA dimethylallyltransferase activity"/>
    <property type="evidence" value="ECO:0007669"/>
    <property type="project" value="UniProtKB-EC"/>
</dbReference>